<dbReference type="CDD" id="cd12148">
    <property type="entry name" value="fungal_TF_MHR"/>
    <property type="match status" value="1"/>
</dbReference>
<dbReference type="PROSITE" id="PS50048">
    <property type="entry name" value="ZN2_CY6_FUNGAL_2"/>
    <property type="match status" value="1"/>
</dbReference>
<gene>
    <name evidence="12" type="ORF">PCAMFM013_S030g000047</name>
</gene>
<dbReference type="PROSITE" id="PS00463">
    <property type="entry name" value="ZN2_CY6_FUNGAL_1"/>
    <property type="match status" value="1"/>
</dbReference>
<evidence type="ECO:0000256" key="6">
    <source>
        <dbReference type="ARBA" id="ARBA00023163"/>
    </source>
</evidence>
<dbReference type="SMART" id="SM00066">
    <property type="entry name" value="GAL4"/>
    <property type="match status" value="1"/>
</dbReference>
<dbReference type="PANTHER" id="PTHR31845">
    <property type="entry name" value="FINGER DOMAIN PROTEIN, PUTATIVE-RELATED"/>
    <property type="match status" value="1"/>
</dbReference>
<reference evidence="12 13" key="1">
    <citation type="journal article" date="2014" name="Nat. Commun.">
        <title>Multiple recent horizontal transfers of a large genomic region in cheese making fungi.</title>
        <authorList>
            <person name="Cheeseman K."/>
            <person name="Ropars J."/>
            <person name="Renault P."/>
            <person name="Dupont J."/>
            <person name="Gouzy J."/>
            <person name="Branca A."/>
            <person name="Abraham A.L."/>
            <person name="Ceppi M."/>
            <person name="Conseiller E."/>
            <person name="Debuchy R."/>
            <person name="Malagnac F."/>
            <person name="Goarin A."/>
            <person name="Silar P."/>
            <person name="Lacoste S."/>
            <person name="Sallet E."/>
            <person name="Bensimon A."/>
            <person name="Giraud T."/>
            <person name="Brygoo Y."/>
        </authorList>
    </citation>
    <scope>NUCLEOTIDE SEQUENCE [LARGE SCALE GENOMIC DNA]</scope>
    <source>
        <strain evidence="13">FM 013</strain>
    </source>
</reference>
<protein>
    <recommendedName>
        <fullName evidence="9">Transcriptional activator of proteases prtT</fullName>
    </recommendedName>
    <alternativeName>
        <fullName evidence="10">Zn(2)-C6 zinc finger-containing protein prtT</fullName>
    </alternativeName>
</protein>
<evidence type="ECO:0000256" key="2">
    <source>
        <dbReference type="ARBA" id="ARBA00022723"/>
    </source>
</evidence>
<dbReference type="InterPro" id="IPR051089">
    <property type="entry name" value="prtT"/>
</dbReference>
<keyword evidence="3" id="KW-0862">Zinc</keyword>
<evidence type="ECO:0000313" key="13">
    <source>
        <dbReference type="Proteomes" id="UP000053732"/>
    </source>
</evidence>
<dbReference type="GO" id="GO:0000981">
    <property type="term" value="F:DNA-binding transcription factor activity, RNA polymerase II-specific"/>
    <property type="evidence" value="ECO:0007669"/>
    <property type="project" value="InterPro"/>
</dbReference>
<name>A0A0G4PQT8_PENC3</name>
<evidence type="ECO:0000256" key="1">
    <source>
        <dbReference type="ARBA" id="ARBA00004123"/>
    </source>
</evidence>
<sequence>MPLPESCIKKRRRNRNAPGKPKVSKARSCEACRRLKTRCETANSDRCHRCDVLRIRCSFQAISRSHPDPLVDAEVDSVTSRDEYNTRLCAVETTLSQLQASLSVRSDSDCRNRAGTTSSTIERTARDAPMNLIQEIRQNITLHEQPSASDDSTEDIIINGIVSEELAITLLKGFSKLSNRWLFMSTDPVQLRTKSPLLFGTCILAGLHITPSLHGSSTHQALYRHIHGLLGQAHLSSTASLDTIQSMLIFSMWDLRPTLGPDHGTSWLLSGTAAMRVIMTTPFGQLPNTCDADESERAQAQEIMRTWNLICLCQLQFSVGSGRPPIISSQYFDECIKVLDFPSYNARDELVLAGVRLYRLLWEIISSNVIQKGSAVWPEIDNLRKSQENIYKLDSSEPLRFAYSCAYLILARRALQHMSETQPEEMGDSRFTPEESTLPLIQFAISQSYQLLNLFVSMSDLTTYIHPAYENVLCSFAMVTLAEFVAHLDDVGSIIILMEQAVSHIQCGGKAEPVSRWSLNIMKQHVADRIEQEDCVTSMGENSTEIYMPQSVQNITDPWGCNEWGIEQEFPSLEDMFFGNVI</sequence>
<evidence type="ECO:0000259" key="11">
    <source>
        <dbReference type="PROSITE" id="PS50048"/>
    </source>
</evidence>
<dbReference type="Gene3D" id="4.10.240.10">
    <property type="entry name" value="Zn(2)-C6 fungal-type DNA-binding domain"/>
    <property type="match status" value="1"/>
</dbReference>
<dbReference type="GO" id="GO:0008270">
    <property type="term" value="F:zinc ion binding"/>
    <property type="evidence" value="ECO:0007669"/>
    <property type="project" value="InterPro"/>
</dbReference>
<accession>A0A0G4PQT8</accession>
<evidence type="ECO:0000256" key="5">
    <source>
        <dbReference type="ARBA" id="ARBA00023125"/>
    </source>
</evidence>
<dbReference type="PANTHER" id="PTHR31845:SF34">
    <property type="entry name" value="TRANSCRIPTIONAL ACTIVATOR OF PROTEASES PRTT"/>
    <property type="match status" value="1"/>
</dbReference>
<comment type="similarity">
    <text evidence="8">Belongs to the prtT family.</text>
</comment>
<keyword evidence="5" id="KW-0238">DNA-binding</keyword>
<evidence type="ECO:0000256" key="4">
    <source>
        <dbReference type="ARBA" id="ARBA00023015"/>
    </source>
</evidence>
<evidence type="ECO:0000256" key="9">
    <source>
        <dbReference type="ARBA" id="ARBA00041135"/>
    </source>
</evidence>
<dbReference type="SUPFAM" id="SSF57701">
    <property type="entry name" value="Zn2/Cys6 DNA-binding domain"/>
    <property type="match status" value="1"/>
</dbReference>
<dbReference type="AlphaFoldDB" id="A0A0G4PQT8"/>
<keyword evidence="2" id="KW-0479">Metal-binding</keyword>
<dbReference type="GO" id="GO:0005634">
    <property type="term" value="C:nucleus"/>
    <property type="evidence" value="ECO:0007669"/>
    <property type="project" value="UniProtKB-SubCell"/>
</dbReference>
<dbReference type="STRING" id="1429867.A0A0G4PQT8"/>
<keyword evidence="6" id="KW-0804">Transcription</keyword>
<evidence type="ECO:0000256" key="10">
    <source>
        <dbReference type="ARBA" id="ARBA00042461"/>
    </source>
</evidence>
<dbReference type="EMBL" id="HG793163">
    <property type="protein sequence ID" value="CRL28760.1"/>
    <property type="molecule type" value="Genomic_DNA"/>
</dbReference>
<evidence type="ECO:0000256" key="7">
    <source>
        <dbReference type="ARBA" id="ARBA00023242"/>
    </source>
</evidence>
<keyword evidence="7" id="KW-0539">Nucleus</keyword>
<dbReference type="InterPro" id="IPR036864">
    <property type="entry name" value="Zn2-C6_fun-type_DNA-bd_sf"/>
</dbReference>
<keyword evidence="4" id="KW-0805">Transcription regulation</keyword>
<dbReference type="CDD" id="cd00067">
    <property type="entry name" value="GAL4"/>
    <property type="match status" value="1"/>
</dbReference>
<evidence type="ECO:0000256" key="8">
    <source>
        <dbReference type="ARBA" id="ARBA00038134"/>
    </source>
</evidence>
<feature type="domain" description="Zn(2)-C6 fungal-type" evidence="11">
    <location>
        <begin position="28"/>
        <end position="59"/>
    </location>
</feature>
<dbReference type="Proteomes" id="UP000053732">
    <property type="component" value="Unassembled WGS sequence"/>
</dbReference>
<proteinExistence type="inferred from homology"/>
<comment type="subcellular location">
    <subcellularLocation>
        <location evidence="1">Nucleus</location>
    </subcellularLocation>
</comment>
<organism evidence="12 13">
    <name type="scientific">Penicillium camemberti (strain FM 013)</name>
    <dbReference type="NCBI Taxonomy" id="1429867"/>
    <lineage>
        <taxon>Eukaryota</taxon>
        <taxon>Fungi</taxon>
        <taxon>Dikarya</taxon>
        <taxon>Ascomycota</taxon>
        <taxon>Pezizomycotina</taxon>
        <taxon>Eurotiomycetes</taxon>
        <taxon>Eurotiomycetidae</taxon>
        <taxon>Eurotiales</taxon>
        <taxon>Aspergillaceae</taxon>
        <taxon>Penicillium</taxon>
    </lineage>
</organism>
<keyword evidence="13" id="KW-1185">Reference proteome</keyword>
<evidence type="ECO:0000313" key="12">
    <source>
        <dbReference type="EMBL" id="CRL28760.1"/>
    </source>
</evidence>
<dbReference type="GO" id="GO:0000976">
    <property type="term" value="F:transcription cis-regulatory region binding"/>
    <property type="evidence" value="ECO:0007669"/>
    <property type="project" value="TreeGrafter"/>
</dbReference>
<evidence type="ECO:0000256" key="3">
    <source>
        <dbReference type="ARBA" id="ARBA00022833"/>
    </source>
</evidence>
<dbReference type="InterPro" id="IPR001138">
    <property type="entry name" value="Zn2Cys6_DnaBD"/>
</dbReference>